<dbReference type="PANTHER" id="PTHR14911:SF13">
    <property type="entry name" value="TRNA (GUANINE(6)-N2)-METHYLTRANSFERASE THUMP3"/>
    <property type="match status" value="1"/>
</dbReference>
<dbReference type="OrthoDB" id="9791556at2"/>
<dbReference type="KEGG" id="als:DJ013_02190"/>
<dbReference type="Pfam" id="PF01170">
    <property type="entry name" value="UPF0020"/>
    <property type="match status" value="1"/>
</dbReference>
<organism evidence="2 3">
    <name type="scientific">Arcticibacterium luteifluviistationis</name>
    <dbReference type="NCBI Taxonomy" id="1784714"/>
    <lineage>
        <taxon>Bacteria</taxon>
        <taxon>Pseudomonadati</taxon>
        <taxon>Bacteroidota</taxon>
        <taxon>Cytophagia</taxon>
        <taxon>Cytophagales</taxon>
        <taxon>Leadbetterellaceae</taxon>
        <taxon>Arcticibacterium</taxon>
    </lineage>
</organism>
<reference evidence="2 3" key="1">
    <citation type="submission" date="2018-05" db="EMBL/GenBank/DDBJ databases">
        <title>Complete genome sequence of Arcticibacterium luteifluviistationis SM1504T, a cytophagaceae bacterium isolated from Arctic surface seawater.</title>
        <authorList>
            <person name="Li Y."/>
            <person name="Qin Q.-L."/>
        </authorList>
    </citation>
    <scope>NUCLEOTIDE SEQUENCE [LARGE SCALE GENOMIC DNA]</scope>
    <source>
        <strain evidence="2 3">SM1504</strain>
    </source>
</reference>
<evidence type="ECO:0000313" key="2">
    <source>
        <dbReference type="EMBL" id="AWV97049.1"/>
    </source>
</evidence>
<accession>A0A2Z4G7C4</accession>
<sequence length="319" mass="36450">MTLNTPLPSYLYSFKYDYHHTELCKLESRQIFNKEEDDKVLFSNIKVDPTVSPFIKNRFDIILSADNYDELLENVRNQNIHAEGFNADYLSLEGDSTDFKERRKKQNDIGHCIEGEPNFDKPTITYAICHHKNVWYFGVLIKHNPDWHKHKKKPRSFSNSISMTIAKTLVSLASKGNKNSQLLDGCCGVGTVMLEACCSGFNIDGCDINWKACSHTRENLAYYDYTANVNCSDIKALVTQYDAVIIDLPYNLYSYSNDEITLNIIESAAKLSKRVVIVSILDIEAIIKKSGLHVSDFCTVAKKGKSKFVRNIWICEREQ</sequence>
<name>A0A2Z4G7C4_9BACT</name>
<dbReference type="RefSeq" id="WP_111370151.1">
    <property type="nucleotide sequence ID" value="NZ_CP029480.1"/>
</dbReference>
<dbReference type="InterPro" id="IPR029063">
    <property type="entry name" value="SAM-dependent_MTases_sf"/>
</dbReference>
<feature type="domain" description="Ribosomal RNA large subunit methyltransferase K/L-like methyltransferase" evidence="1">
    <location>
        <begin position="159"/>
        <end position="250"/>
    </location>
</feature>
<gene>
    <name evidence="2" type="ORF">DJ013_02190</name>
</gene>
<proteinExistence type="predicted"/>
<dbReference type="GO" id="GO:0016423">
    <property type="term" value="F:tRNA (guanine) methyltransferase activity"/>
    <property type="evidence" value="ECO:0007669"/>
    <property type="project" value="TreeGrafter"/>
</dbReference>
<keyword evidence="3" id="KW-1185">Reference proteome</keyword>
<dbReference type="InterPro" id="IPR000241">
    <property type="entry name" value="RlmKL-like_Mtase"/>
</dbReference>
<dbReference type="Gene3D" id="3.40.50.150">
    <property type="entry name" value="Vaccinia Virus protein VP39"/>
    <property type="match status" value="1"/>
</dbReference>
<dbReference type="AlphaFoldDB" id="A0A2Z4G7C4"/>
<protein>
    <recommendedName>
        <fullName evidence="1">Ribosomal RNA large subunit methyltransferase K/L-like methyltransferase domain-containing protein</fullName>
    </recommendedName>
</protein>
<dbReference type="EMBL" id="CP029480">
    <property type="protein sequence ID" value="AWV97049.1"/>
    <property type="molecule type" value="Genomic_DNA"/>
</dbReference>
<dbReference type="Proteomes" id="UP000249873">
    <property type="component" value="Chromosome"/>
</dbReference>
<dbReference type="PANTHER" id="PTHR14911">
    <property type="entry name" value="THUMP DOMAIN-CONTAINING"/>
    <property type="match status" value="1"/>
</dbReference>
<evidence type="ECO:0000259" key="1">
    <source>
        <dbReference type="Pfam" id="PF01170"/>
    </source>
</evidence>
<dbReference type="SUPFAM" id="SSF53335">
    <property type="entry name" value="S-adenosyl-L-methionine-dependent methyltransferases"/>
    <property type="match status" value="1"/>
</dbReference>
<evidence type="ECO:0000313" key="3">
    <source>
        <dbReference type="Proteomes" id="UP000249873"/>
    </source>
</evidence>
<dbReference type="GO" id="GO:0030488">
    <property type="term" value="P:tRNA methylation"/>
    <property type="evidence" value="ECO:0007669"/>
    <property type="project" value="TreeGrafter"/>
</dbReference>